<dbReference type="InterPro" id="IPR020846">
    <property type="entry name" value="MFS_dom"/>
</dbReference>
<sequence>MNEPVPTRLSTTRTAHRAVLVVFALAGITFATWASRLPDIKAVLDLTPGELGVTLLAGSVGALLALPLAGRVADRVGTTGAVLIGTVLGGIGITGIGLGTEVVGSRAVVSAALLATSAGVSLWDVAMNLQAATVERALGRSVMPLYHASFSAGTVLAALLGAALVALDVPVLLHLSLVATFAVGVVLAAVRAFVSDPRSAVGAGEGPARSAWTERRTVLVGVFVLVAAFTEGTANDWIAVAFVEGHGVPAWAGVVAFACFLSAMTLGRVLGTRLLDRYGRVRVLAPMLLVAAVGSLLVVLAPPLPAYLGTLLWGFGVSLGFPVGMSAAADDPARATARMSVVATIGYGAFIAGPPALGFLGDHVGVLRALLLVAVLITLALLTLGSVAEEDESVGRRTALDPTPKESSGR</sequence>
<feature type="transmembrane region" description="Helical" evidence="5">
    <location>
        <begin position="218"/>
        <end position="238"/>
    </location>
</feature>
<dbReference type="CDD" id="cd17393">
    <property type="entry name" value="MFS_MosC_like"/>
    <property type="match status" value="1"/>
</dbReference>
<evidence type="ECO:0000313" key="7">
    <source>
        <dbReference type="EMBL" id="TWD13731.1"/>
    </source>
</evidence>
<evidence type="ECO:0000313" key="8">
    <source>
        <dbReference type="Proteomes" id="UP000315628"/>
    </source>
</evidence>
<evidence type="ECO:0000256" key="5">
    <source>
        <dbReference type="SAM" id="Phobius"/>
    </source>
</evidence>
<protein>
    <submittedName>
        <fullName evidence="7">Fucose permease</fullName>
    </submittedName>
</protein>
<evidence type="ECO:0000256" key="3">
    <source>
        <dbReference type="ARBA" id="ARBA00022989"/>
    </source>
</evidence>
<keyword evidence="3 5" id="KW-1133">Transmembrane helix</keyword>
<feature type="transmembrane region" description="Helical" evidence="5">
    <location>
        <begin position="341"/>
        <end position="360"/>
    </location>
</feature>
<dbReference type="Gene3D" id="1.20.1250.20">
    <property type="entry name" value="MFS general substrate transporter like domains"/>
    <property type="match status" value="2"/>
</dbReference>
<dbReference type="OrthoDB" id="9809599at2"/>
<dbReference type="AlphaFoldDB" id="A0A560W7Z4"/>
<comment type="caution">
    <text evidence="7">The sequence shown here is derived from an EMBL/GenBank/DDBJ whole genome shotgun (WGS) entry which is preliminary data.</text>
</comment>
<feature type="transmembrane region" description="Helical" evidence="5">
    <location>
        <begin position="283"/>
        <end position="301"/>
    </location>
</feature>
<feature type="transmembrane region" description="Helical" evidence="5">
    <location>
        <begin position="51"/>
        <end position="69"/>
    </location>
</feature>
<dbReference type="GO" id="GO:0022857">
    <property type="term" value="F:transmembrane transporter activity"/>
    <property type="evidence" value="ECO:0007669"/>
    <property type="project" value="InterPro"/>
</dbReference>
<dbReference type="SUPFAM" id="SSF103473">
    <property type="entry name" value="MFS general substrate transporter"/>
    <property type="match status" value="1"/>
</dbReference>
<keyword evidence="4 5" id="KW-0472">Membrane</keyword>
<comment type="subcellular location">
    <subcellularLocation>
        <location evidence="1">Cell membrane</location>
        <topology evidence="1">Multi-pass membrane protein</topology>
    </subcellularLocation>
</comment>
<accession>A0A560W7Z4</accession>
<feature type="transmembrane region" description="Helical" evidence="5">
    <location>
        <begin position="307"/>
        <end position="329"/>
    </location>
</feature>
<evidence type="ECO:0000256" key="2">
    <source>
        <dbReference type="ARBA" id="ARBA00022692"/>
    </source>
</evidence>
<dbReference type="PANTHER" id="PTHR23514">
    <property type="entry name" value="BYPASS OF STOP CODON PROTEIN 6"/>
    <property type="match status" value="1"/>
</dbReference>
<dbReference type="InterPro" id="IPR011701">
    <property type="entry name" value="MFS"/>
</dbReference>
<gene>
    <name evidence="7" type="ORF">FB557_2362</name>
</gene>
<dbReference type="InterPro" id="IPR036259">
    <property type="entry name" value="MFS_trans_sf"/>
</dbReference>
<feature type="domain" description="Major facilitator superfamily (MFS) profile" evidence="6">
    <location>
        <begin position="15"/>
        <end position="392"/>
    </location>
</feature>
<dbReference type="Proteomes" id="UP000315628">
    <property type="component" value="Unassembled WGS sequence"/>
</dbReference>
<evidence type="ECO:0000256" key="4">
    <source>
        <dbReference type="ARBA" id="ARBA00023136"/>
    </source>
</evidence>
<keyword evidence="2 5" id="KW-0812">Transmembrane</keyword>
<feature type="transmembrane region" description="Helical" evidence="5">
    <location>
        <begin position="106"/>
        <end position="125"/>
    </location>
</feature>
<organism evidence="7 8">
    <name type="scientific">Marihabitans asiaticum</name>
    <dbReference type="NCBI Taxonomy" id="415218"/>
    <lineage>
        <taxon>Bacteria</taxon>
        <taxon>Bacillati</taxon>
        <taxon>Actinomycetota</taxon>
        <taxon>Actinomycetes</taxon>
        <taxon>Micrococcales</taxon>
        <taxon>Intrasporangiaceae</taxon>
        <taxon>Marihabitans</taxon>
    </lineage>
</organism>
<dbReference type="PANTHER" id="PTHR23514:SF13">
    <property type="entry name" value="INNER MEMBRANE PROTEIN YBJJ"/>
    <property type="match status" value="1"/>
</dbReference>
<keyword evidence="8" id="KW-1185">Reference proteome</keyword>
<reference evidence="7 8" key="1">
    <citation type="submission" date="2019-06" db="EMBL/GenBank/DDBJ databases">
        <title>Sequencing the genomes of 1000 actinobacteria strains.</title>
        <authorList>
            <person name="Klenk H.-P."/>
        </authorList>
    </citation>
    <scope>NUCLEOTIDE SEQUENCE [LARGE SCALE GENOMIC DNA]</scope>
    <source>
        <strain evidence="7 8">DSM 18935</strain>
    </source>
</reference>
<proteinExistence type="predicted"/>
<feature type="transmembrane region" description="Helical" evidence="5">
    <location>
        <begin position="366"/>
        <end position="388"/>
    </location>
</feature>
<name>A0A560W7Z4_9MICO</name>
<evidence type="ECO:0000256" key="1">
    <source>
        <dbReference type="ARBA" id="ARBA00004651"/>
    </source>
</evidence>
<dbReference type="GO" id="GO:0005886">
    <property type="term" value="C:plasma membrane"/>
    <property type="evidence" value="ECO:0007669"/>
    <property type="project" value="UniProtKB-SubCell"/>
</dbReference>
<dbReference type="PROSITE" id="PS50850">
    <property type="entry name" value="MFS"/>
    <property type="match status" value="1"/>
</dbReference>
<feature type="transmembrane region" description="Helical" evidence="5">
    <location>
        <begin position="145"/>
        <end position="167"/>
    </location>
</feature>
<dbReference type="EMBL" id="VIUW01000004">
    <property type="protein sequence ID" value="TWD13731.1"/>
    <property type="molecule type" value="Genomic_DNA"/>
</dbReference>
<feature type="transmembrane region" description="Helical" evidence="5">
    <location>
        <begin position="18"/>
        <end position="36"/>
    </location>
</feature>
<feature type="transmembrane region" description="Helical" evidence="5">
    <location>
        <begin position="173"/>
        <end position="194"/>
    </location>
</feature>
<dbReference type="InterPro" id="IPR051788">
    <property type="entry name" value="MFS_Transporter"/>
</dbReference>
<dbReference type="RefSeq" id="WP_144857799.1">
    <property type="nucleotide sequence ID" value="NZ_BAAAYT010000002.1"/>
</dbReference>
<feature type="transmembrane region" description="Helical" evidence="5">
    <location>
        <begin position="81"/>
        <end position="100"/>
    </location>
</feature>
<evidence type="ECO:0000259" key="6">
    <source>
        <dbReference type="PROSITE" id="PS50850"/>
    </source>
</evidence>
<dbReference type="Pfam" id="PF07690">
    <property type="entry name" value="MFS_1"/>
    <property type="match status" value="1"/>
</dbReference>
<feature type="transmembrane region" description="Helical" evidence="5">
    <location>
        <begin position="250"/>
        <end position="271"/>
    </location>
</feature>